<evidence type="ECO:0000259" key="1">
    <source>
        <dbReference type="Pfam" id="PF21259"/>
    </source>
</evidence>
<dbReference type="InterPro" id="IPR053163">
    <property type="entry name" value="HTH-type_regulator_Rgg"/>
</dbReference>
<comment type="caution">
    <text evidence="2">The sequence shown here is derived from an EMBL/GenBank/DDBJ whole genome shotgun (WGS) entry which is preliminary data.</text>
</comment>
<proteinExistence type="predicted"/>
<dbReference type="Pfam" id="PF21259">
    <property type="entry name" value="Rgg_C"/>
    <property type="match status" value="1"/>
</dbReference>
<dbReference type="RefSeq" id="WP_243192415.1">
    <property type="nucleotide sequence ID" value="NZ_JAKYKT010000017.1"/>
</dbReference>
<evidence type="ECO:0000313" key="3">
    <source>
        <dbReference type="Proteomes" id="UP001255696"/>
    </source>
</evidence>
<dbReference type="NCBIfam" id="TIGR01716">
    <property type="entry name" value="RGG_Cterm"/>
    <property type="match status" value="1"/>
</dbReference>
<name>A0AAW8TNY0_9ENTE</name>
<protein>
    <submittedName>
        <fullName evidence="2">Rgg/GadR/MutR family transcriptional regulator</fullName>
    </submittedName>
</protein>
<dbReference type="PANTHER" id="PTHR37038:SF12">
    <property type="entry name" value="TRANSCRIPTIONAL REGULATOR"/>
    <property type="match status" value="1"/>
</dbReference>
<dbReference type="Gene3D" id="1.10.260.40">
    <property type="entry name" value="lambda repressor-like DNA-binding domains"/>
    <property type="match status" value="1"/>
</dbReference>
<feature type="domain" description="HTH-type transcriptional regulator Rgg C-terminal" evidence="1">
    <location>
        <begin position="94"/>
        <end position="272"/>
    </location>
</feature>
<dbReference type="InterPro" id="IPR001387">
    <property type="entry name" value="Cro/C1-type_HTH"/>
</dbReference>
<dbReference type="EMBL" id="JARQBI010000013">
    <property type="protein sequence ID" value="MDT2796910.1"/>
    <property type="molecule type" value="Genomic_DNA"/>
</dbReference>
<dbReference type="PANTHER" id="PTHR37038">
    <property type="entry name" value="TRANSCRIPTIONAL REGULATOR-RELATED"/>
    <property type="match status" value="1"/>
</dbReference>
<dbReference type="InterPro" id="IPR010982">
    <property type="entry name" value="Lambda_DNA-bd_dom_sf"/>
</dbReference>
<sequence length="280" mass="33746">MNNLGKYFKKFRESRHLTLKNIANESLSMAQLSRFENGTSDLTISKFLYSLNELNMLLEEFMYAVNNYKMSPLSELLLKINEYSITRNDKSLKKLLYTQQNITDKNKKLSNILIQICLYDLSGEKLYTEEDIRYLSDYLLSIDDWGMYELLLFSNSMKAMNHQTRMILLKEMNRRTDLYTNIPKYRRIIASMNVNAYIYCIEFEEWIDAQYFEKQLELAYFQEAEIYERLVFKYAKNFYKFKKFQDQKALLEMKKCIELFQFVDSENLAENFIEHLNKHL</sequence>
<evidence type="ECO:0000313" key="2">
    <source>
        <dbReference type="EMBL" id="MDT2796910.1"/>
    </source>
</evidence>
<dbReference type="GO" id="GO:0003677">
    <property type="term" value="F:DNA binding"/>
    <property type="evidence" value="ECO:0007669"/>
    <property type="project" value="InterPro"/>
</dbReference>
<dbReference type="CDD" id="cd00093">
    <property type="entry name" value="HTH_XRE"/>
    <property type="match status" value="1"/>
</dbReference>
<dbReference type="AlphaFoldDB" id="A0AAW8TNY0"/>
<dbReference type="SUPFAM" id="SSF47413">
    <property type="entry name" value="lambda repressor-like DNA-binding domains"/>
    <property type="match status" value="1"/>
</dbReference>
<dbReference type="Proteomes" id="UP001255696">
    <property type="component" value="Unassembled WGS sequence"/>
</dbReference>
<dbReference type="InterPro" id="IPR010057">
    <property type="entry name" value="Transcription_activator_Rgg_C"/>
</dbReference>
<reference evidence="2" key="1">
    <citation type="submission" date="2023-03" db="EMBL/GenBank/DDBJ databases">
        <authorList>
            <person name="Shen W."/>
            <person name="Cai J."/>
        </authorList>
    </citation>
    <scope>NUCLEOTIDE SEQUENCE</scope>
    <source>
        <strain evidence="2">B245-2</strain>
    </source>
</reference>
<accession>A0AAW8TNY0</accession>
<gene>
    <name evidence="2" type="ORF">P7H47_06595</name>
</gene>
<organism evidence="2 3">
    <name type="scientific">Enterococcus cecorum</name>
    <dbReference type="NCBI Taxonomy" id="44008"/>
    <lineage>
        <taxon>Bacteria</taxon>
        <taxon>Bacillati</taxon>
        <taxon>Bacillota</taxon>
        <taxon>Bacilli</taxon>
        <taxon>Lactobacillales</taxon>
        <taxon>Enterococcaceae</taxon>
        <taxon>Enterococcus</taxon>
    </lineage>
</organism>